<name>A0A160F1T7_9BACL</name>
<keyword evidence="2" id="KW-0805">Transcription regulation</keyword>
<dbReference type="SMART" id="SM00422">
    <property type="entry name" value="HTH_MERR"/>
    <property type="match status" value="1"/>
</dbReference>
<dbReference type="AlphaFoldDB" id="A0A160F1T7"/>
<evidence type="ECO:0000313" key="6">
    <source>
        <dbReference type="EMBL" id="ANB60137.1"/>
    </source>
</evidence>
<evidence type="ECO:0000313" key="7">
    <source>
        <dbReference type="Proteomes" id="UP000076865"/>
    </source>
</evidence>
<feature type="domain" description="HTH merR-type" evidence="5">
    <location>
        <begin position="13"/>
        <end position="80"/>
    </location>
</feature>
<sequence>MERKDDGYKFKKVISIGVVSELTGLSQRQIRYYEERKLIFPDRSKGTRKYSFDDVERLMDIADKREEGVPTQEIRRELTKELREKMLKGQMNAHFRLRG</sequence>
<dbReference type="Gene3D" id="1.10.1660.10">
    <property type="match status" value="1"/>
</dbReference>
<dbReference type="PANTHER" id="PTHR30204:SF65">
    <property type="entry name" value="HTH-TYPE TRANSCRIPTIONAL REGULATOR TNRA"/>
    <property type="match status" value="1"/>
</dbReference>
<dbReference type="Proteomes" id="UP000076865">
    <property type="component" value="Chromosome"/>
</dbReference>
<dbReference type="PATRIC" id="fig|294699.3.peg.2220"/>
<dbReference type="SUPFAM" id="SSF46955">
    <property type="entry name" value="Putative DNA-binding domain"/>
    <property type="match status" value="1"/>
</dbReference>
<keyword evidence="1" id="KW-0678">Repressor</keyword>
<dbReference type="GO" id="GO:0003677">
    <property type="term" value="F:DNA binding"/>
    <property type="evidence" value="ECO:0007669"/>
    <property type="project" value="UniProtKB-KW"/>
</dbReference>
<gene>
    <name evidence="6" type="primary">tnrA</name>
    <name evidence="6" type="ORF">GFC30_2152</name>
</gene>
<organism evidence="6 7">
    <name type="scientific">Anoxybacteroides amylolyticum</name>
    <dbReference type="NCBI Taxonomy" id="294699"/>
    <lineage>
        <taxon>Bacteria</taxon>
        <taxon>Bacillati</taxon>
        <taxon>Bacillota</taxon>
        <taxon>Bacilli</taxon>
        <taxon>Bacillales</taxon>
        <taxon>Anoxybacillaceae</taxon>
        <taxon>Anoxybacteroides</taxon>
    </lineage>
</organism>
<dbReference type="PANTHER" id="PTHR30204">
    <property type="entry name" value="REDOX-CYCLING DRUG-SENSING TRANSCRIPTIONAL ACTIVATOR SOXR"/>
    <property type="match status" value="1"/>
</dbReference>
<protein>
    <submittedName>
        <fullName evidence="6">HTH-type transcriptional regulator tnrA</fullName>
    </submittedName>
</protein>
<dbReference type="InterPro" id="IPR009061">
    <property type="entry name" value="DNA-bd_dom_put_sf"/>
</dbReference>
<dbReference type="OrthoDB" id="9806513at2"/>
<keyword evidence="7" id="KW-1185">Reference proteome</keyword>
<evidence type="ECO:0000256" key="1">
    <source>
        <dbReference type="ARBA" id="ARBA00022491"/>
    </source>
</evidence>
<evidence type="ECO:0000259" key="5">
    <source>
        <dbReference type="PROSITE" id="PS50937"/>
    </source>
</evidence>
<dbReference type="RefSeq" id="WP_066325223.1">
    <property type="nucleotide sequence ID" value="NZ_CP015438.1"/>
</dbReference>
<dbReference type="EMBL" id="CP015438">
    <property type="protein sequence ID" value="ANB60137.1"/>
    <property type="molecule type" value="Genomic_DNA"/>
</dbReference>
<evidence type="ECO:0000256" key="3">
    <source>
        <dbReference type="ARBA" id="ARBA00023125"/>
    </source>
</evidence>
<dbReference type="KEGG" id="aamy:GFC30_2152"/>
<dbReference type="InterPro" id="IPR047057">
    <property type="entry name" value="MerR_fam"/>
</dbReference>
<dbReference type="InterPro" id="IPR000551">
    <property type="entry name" value="MerR-type_HTH_dom"/>
</dbReference>
<dbReference type="GO" id="GO:0003700">
    <property type="term" value="F:DNA-binding transcription factor activity"/>
    <property type="evidence" value="ECO:0007669"/>
    <property type="project" value="InterPro"/>
</dbReference>
<dbReference type="PROSITE" id="PS50937">
    <property type="entry name" value="HTH_MERR_2"/>
    <property type="match status" value="1"/>
</dbReference>
<evidence type="ECO:0000256" key="2">
    <source>
        <dbReference type="ARBA" id="ARBA00023015"/>
    </source>
</evidence>
<evidence type="ECO:0000256" key="4">
    <source>
        <dbReference type="ARBA" id="ARBA00023163"/>
    </source>
</evidence>
<dbReference type="Pfam" id="PF13411">
    <property type="entry name" value="MerR_1"/>
    <property type="match status" value="1"/>
</dbReference>
<keyword evidence="3" id="KW-0238">DNA-binding</keyword>
<keyword evidence="4" id="KW-0804">Transcription</keyword>
<reference evidence="6 7" key="1">
    <citation type="journal article" date="2006" name="Syst. Appl. Microbiol.">
        <title>Anoxybacillus amylolyticus sp. nov., a thermophilic amylase producing bacterium isolated from Mount Rittmann (Antarctica).</title>
        <authorList>
            <person name="Poli A."/>
            <person name="Esposito E."/>
            <person name="Lama L."/>
            <person name="Orlando P."/>
            <person name="Nicolaus G."/>
            <person name="de Appolonia F."/>
            <person name="Gambacorta A."/>
            <person name="Nicolaus B."/>
        </authorList>
    </citation>
    <scope>NUCLEOTIDE SEQUENCE [LARGE SCALE GENOMIC DNA]</scope>
    <source>
        <strain evidence="6 7">DSM 15939</strain>
    </source>
</reference>
<accession>A0A160F1T7</accession>
<proteinExistence type="predicted"/>